<feature type="domain" description="GAR" evidence="21">
    <location>
        <begin position="1961"/>
        <end position="2039"/>
    </location>
</feature>
<comment type="function">
    <text evidence="18">Catalyzes the first step of diphthamide biosynthesis, a post-translational modification of histidine which occurs in elongation factor 2. DPH1 and DPH2 transfer a 3-amino-3-carboxypropyl (ACP) group from S-adenosyl-L-methionine (SAM) to a histidine residue, the reaction is assisted by a reduction system comprising DPH3 and a NADH-dependent reductase, predominantly CBR1.</text>
</comment>
<dbReference type="GO" id="GO:0005856">
    <property type="term" value="C:cytoskeleton"/>
    <property type="evidence" value="ECO:0007669"/>
    <property type="project" value="UniProtKB-SubCell"/>
</dbReference>
<evidence type="ECO:0000256" key="18">
    <source>
        <dbReference type="ARBA" id="ARBA00060338"/>
    </source>
</evidence>
<dbReference type="Gene3D" id="3.40.50.11860">
    <property type="entry name" value="Diphthamide synthesis DPH1/DPH2 domain 3"/>
    <property type="match status" value="1"/>
</dbReference>
<evidence type="ECO:0000256" key="14">
    <source>
        <dbReference type="ARBA" id="ARBA00031690"/>
    </source>
</evidence>
<feature type="compositionally biased region" description="Basic and acidic residues" evidence="20">
    <location>
        <begin position="204"/>
        <end position="213"/>
    </location>
</feature>
<dbReference type="GO" id="GO:0017183">
    <property type="term" value="P:protein histidyl modification to diphthamide"/>
    <property type="evidence" value="ECO:0007669"/>
    <property type="project" value="InterPro"/>
</dbReference>
<dbReference type="NCBIfam" id="TIGR00322">
    <property type="entry name" value="diphth2_R"/>
    <property type="match status" value="2"/>
</dbReference>
<feature type="region of interest" description="Disordered" evidence="20">
    <location>
        <begin position="1"/>
        <end position="27"/>
    </location>
</feature>
<comment type="caution">
    <text evidence="22">The sequence shown here is derived from an EMBL/GenBank/DDBJ whole genome shotgun (WGS) entry which is preliminary data.</text>
</comment>
<dbReference type="OrthoDB" id="10017054at2759"/>
<feature type="region of interest" description="Disordered" evidence="20">
    <location>
        <begin position="1491"/>
        <end position="1523"/>
    </location>
</feature>
<accession>A0A9Q5I4E2</accession>
<dbReference type="InterPro" id="IPR036534">
    <property type="entry name" value="GAR_dom_sf"/>
</dbReference>
<keyword evidence="13" id="KW-0206">Cytoskeleton</keyword>
<evidence type="ECO:0000313" key="22">
    <source>
        <dbReference type="EMBL" id="OCB91553.1"/>
    </source>
</evidence>
<feature type="compositionally biased region" description="Polar residues" evidence="20">
    <location>
        <begin position="1845"/>
        <end position="1854"/>
    </location>
</feature>
<keyword evidence="12" id="KW-0411">Iron-sulfur</keyword>
<dbReference type="Pfam" id="PF01866">
    <property type="entry name" value="Diphthamide_syn"/>
    <property type="match status" value="2"/>
</dbReference>
<organism evidence="22 23">
    <name type="scientific">Sanghuangporus baumii</name>
    <name type="common">Phellinus baumii</name>
    <dbReference type="NCBI Taxonomy" id="108892"/>
    <lineage>
        <taxon>Eukaryota</taxon>
        <taxon>Fungi</taxon>
        <taxon>Dikarya</taxon>
        <taxon>Basidiomycota</taxon>
        <taxon>Agaricomycotina</taxon>
        <taxon>Agaricomycetes</taxon>
        <taxon>Hymenochaetales</taxon>
        <taxon>Hymenochaetaceae</taxon>
        <taxon>Sanghuangporus</taxon>
    </lineage>
</organism>
<keyword evidence="23" id="KW-1185">Reference proteome</keyword>
<feature type="compositionally biased region" description="Low complexity" evidence="20">
    <location>
        <begin position="1880"/>
        <end position="1900"/>
    </location>
</feature>
<dbReference type="SMART" id="SM00243">
    <property type="entry name" value="GAS2"/>
    <property type="match status" value="1"/>
</dbReference>
<evidence type="ECO:0000256" key="19">
    <source>
        <dbReference type="SAM" id="Coils"/>
    </source>
</evidence>
<dbReference type="Pfam" id="PF02187">
    <property type="entry name" value="GAS2"/>
    <property type="match status" value="1"/>
</dbReference>
<keyword evidence="7" id="KW-0963">Cytoplasm</keyword>
<dbReference type="Gene3D" id="3.40.50.11850">
    <property type="entry name" value="Diphthamide synthesis DPH1/DPH2 domain 2"/>
    <property type="match status" value="1"/>
</dbReference>
<dbReference type="PROSITE" id="PS51460">
    <property type="entry name" value="GAR"/>
    <property type="match status" value="1"/>
</dbReference>
<feature type="region of interest" description="Disordered" evidence="20">
    <location>
        <begin position="1768"/>
        <end position="1958"/>
    </location>
</feature>
<comment type="catalytic activity">
    <reaction evidence="17">
        <text>L-histidyl-[translation elongation factor 2] + S-adenosyl-L-methionine = 2-[(3S)-amino-3-carboxypropyl]-L-histidyl-[translation elongation factor 2] + S-methyl-5'-thioadenosine + H(+)</text>
        <dbReference type="Rhea" id="RHEA:36783"/>
        <dbReference type="Rhea" id="RHEA-COMP:9748"/>
        <dbReference type="Rhea" id="RHEA-COMP:9749"/>
        <dbReference type="ChEBI" id="CHEBI:15378"/>
        <dbReference type="ChEBI" id="CHEBI:17509"/>
        <dbReference type="ChEBI" id="CHEBI:29979"/>
        <dbReference type="ChEBI" id="CHEBI:59789"/>
        <dbReference type="ChEBI" id="CHEBI:73995"/>
        <dbReference type="EC" id="2.5.1.108"/>
    </reaction>
</comment>
<feature type="region of interest" description="Disordered" evidence="20">
    <location>
        <begin position="194"/>
        <end position="222"/>
    </location>
</feature>
<feature type="compositionally biased region" description="Low complexity" evidence="20">
    <location>
        <begin position="1769"/>
        <end position="1788"/>
    </location>
</feature>
<feature type="compositionally biased region" description="Polar residues" evidence="20">
    <location>
        <begin position="1917"/>
        <end position="1929"/>
    </location>
</feature>
<evidence type="ECO:0000256" key="4">
    <source>
        <dbReference type="ARBA" id="ARBA00010173"/>
    </source>
</evidence>
<evidence type="ECO:0000256" key="13">
    <source>
        <dbReference type="ARBA" id="ARBA00023212"/>
    </source>
</evidence>
<feature type="compositionally biased region" description="Polar residues" evidence="20">
    <location>
        <begin position="2136"/>
        <end position="2146"/>
    </location>
</feature>
<name>A0A9Q5I4E2_SANBA</name>
<sequence length="2164" mass="241298">MASVKTTSADAKKPRKRFVGRSTAPSSKGGHVGIVNQIPLDILEDTELNAAVSQLPPNYSFEIHKTIHHIRKNNAKMVALQMPEGLQMFACTIADIIEQFTSALTVIMGDVTYGACCIDDYTAVALGCDMLVHYGHSCLVPIDTTTIKTLYVFVEISIDSRHLHETVRLNFPDDRSIFQEQLLSSEETRSQLPVGTTLGGGRHLRIEGPKQDDTLPLPSDDTLSRTRLPTRLALVSTIQFAAALQRLKEDLSISVSDNHVQSNPSYWRGAYETTIPRAKPLSPGELLGCTAPVVQDVDALLYLGDGRFHLESIMIANPSVPAFRYDPYLKKLTRERYGHEEMKTLRNDAVQKVRSTIESTLAREVEGREKQTAFPAAYRPWGVILGTLGRQGNFRQLQAIIRQLKQARQPVPYVPILLSELSPAKLALFNPHISAFVQTSCPRLSIDWGYAFDKPLLSPYEAAVAVGKMKGWKVKGPTDTTDQDKLDTYPMDFYAAGSPWAVSRMKDTSQARPPPPSVEDSETLSETANKLERLRELTRKYSVSDGCHKDDETEQALESHEVVELQAFVRHKEWIDEKIQFLENLPAIDIFVGVDELHKTHDQITTLPTRAQLEEWVLEHDKIEKETELLDAGDFKKLKALTKAATQRNLSPEDTDLIEITLTTLFRFDKLLHLLRDRSEQLDLLGTRLAWEEQRALAYSTRDDLLSQIQSFLGSRARWRADIYNNGLPTSSSSASLHSISAAVQPHDPFSRSARFKRSETLSREIVQLSSKASALRHGPVLSSGKALDKLIEDDRRPVPDAMLDEQDRVEEKCEKDLSMVGKFLMTVNLQFQKADEIYVETRKDVATLQALTEEVKKALTELPSRKAEARFSNRIQVIKERLQSRMAQPLPSTLPFPKHSLFPSQEPFNTELVNTLSSELSDTRSLLAGVESTVHSYSAGCDAWDEVEKLREDILNLQQEVQVSTDRLRDGFETEDGSGLPPDLKQNSCVEPMRFSAYLASLPALIDHSSQLEGSALKVTKCARLASLRLDKPGITSDFKQNFLNDIEHLEKHTRSMVDSRNSVSAKVSILREVRRIWSAMDEMSKNADAITPELREALLRNQWKQQIGGESAPPTPESPRTELPTASATPESINERLLSLKDRLDQGIRVSLLNVRSAVPSSLHDFMCARQLSIERSLLDLQSLHRLLVDVREQKYAMETIREEVHTLEGRIEDSKVQYDDHFDAVIKTAESDSEVFSSTVTQSDDHDDVDTKERVLLRNADSVESDVTSLVDSLPTRVPLISRRPSALSGRTPSIVSRATLVNQLAFDPSAVDRSVRNDTNAYSIRLTSGVKSLRQKRSFGAFYRAARDMSRRVVIARREMRVLADQLEQHTIELEELSDAHVENIEDSLAAITALKDSLEDLERAEADRLRDLNSTIRDDILRMEAVSGIQEDSVANMVHRARLRTFDDLHGQSLRIFDKLKALKVEVAKAEQVELASLAEIARREKESAEAELREQERRQKEREEAERREKERMEHEARFRIQEESTPRRDIQRKSFTIETDVFGPDSPSRQAIDKETAELMSLVRSLRKQLKSIGLNSVVRPSGASRHRSPSTSLPQPETAEAMASDFAQLEVETNKLPASAENMTADTELRSLRLEMKASRELLNRVHQLARLQASIALCDTTFSTFLDYIDGYPNEPSPSEAVDVVHAVPVGSESPQERLSERMFQTKGIFGDMNEHFAPVADDPRAITEHSRLKQTWEELSEMALEKISGRASRAPSALSAYNSSSGRNSSASSSISASEVKRSRYNNLSISGRNGLLAPAIPSQRRATSASSAGSGSVKQSKQQSSTRPGLSIPKRTTASTRSVSGPMKQITPTAVSRAASSLFNSTFASRQRTSSVSSNTSTPSTSKPPVSRRRMSSALSDVSRAASPTPSIASSRGTWSKVPRQSFGSFQRASTPERSPRKPRQKYVANPKNKLDVALGDVINNLPVEINVEAVQDTWKDKSGKYWIGGNEPKLCFCRILRSQTVMVRVGGGWTELSKFIKDHFADLFRLLPETPPRPGSASKEQRWISAASLRNVEEDASFTKSSGSPDSSGRNVPSFAISTPDGTQRTGSPGSSPLTPFQFIRRADANASEISLSSFALSNDLSTSAVSTVSIRPRRRMSSTSSKFAWKP</sequence>
<evidence type="ECO:0000256" key="2">
    <source>
        <dbReference type="ARBA" id="ARBA00004245"/>
    </source>
</evidence>
<dbReference type="Proteomes" id="UP000757232">
    <property type="component" value="Unassembled WGS sequence"/>
</dbReference>
<dbReference type="Gene3D" id="3.40.50.11840">
    <property type="entry name" value="Diphthamide synthesis DPH1/DPH2 domain 1"/>
    <property type="match status" value="1"/>
</dbReference>
<dbReference type="InterPro" id="IPR042264">
    <property type="entry name" value="DPH1/DPH2_2"/>
</dbReference>
<keyword evidence="11" id="KW-0408">Iron</keyword>
<keyword evidence="19" id="KW-0175">Coiled coil</keyword>
<evidence type="ECO:0000313" key="23">
    <source>
        <dbReference type="Proteomes" id="UP000757232"/>
    </source>
</evidence>
<feature type="compositionally biased region" description="Polar residues" evidence="20">
    <location>
        <begin position="1937"/>
        <end position="1948"/>
    </location>
</feature>
<evidence type="ECO:0000256" key="7">
    <source>
        <dbReference type="ARBA" id="ARBA00022490"/>
    </source>
</evidence>
<evidence type="ECO:0000256" key="16">
    <source>
        <dbReference type="ARBA" id="ARBA00032789"/>
    </source>
</evidence>
<gene>
    <name evidence="22" type="ORF">A7U60_g1179</name>
</gene>
<dbReference type="InterPro" id="IPR016435">
    <property type="entry name" value="DPH1/DPH2"/>
</dbReference>
<dbReference type="Gene3D" id="3.30.920.20">
    <property type="entry name" value="Gas2-like domain"/>
    <property type="match status" value="1"/>
</dbReference>
<evidence type="ECO:0000256" key="6">
    <source>
        <dbReference type="ARBA" id="ARBA00021915"/>
    </source>
</evidence>
<dbReference type="SUPFAM" id="SSF143575">
    <property type="entry name" value="GAS2 domain-like"/>
    <property type="match status" value="1"/>
</dbReference>
<dbReference type="EC" id="2.5.1.108" evidence="5"/>
<dbReference type="InterPro" id="IPR042263">
    <property type="entry name" value="DPH1/DPH2_1"/>
</dbReference>
<evidence type="ECO:0000256" key="17">
    <source>
        <dbReference type="ARBA" id="ARBA00048403"/>
    </source>
</evidence>
<evidence type="ECO:0000256" key="11">
    <source>
        <dbReference type="ARBA" id="ARBA00023004"/>
    </source>
</evidence>
<evidence type="ECO:0000256" key="20">
    <source>
        <dbReference type="SAM" id="MobiDB-lite"/>
    </source>
</evidence>
<feature type="coiled-coil region" evidence="19">
    <location>
        <begin position="1364"/>
        <end position="1409"/>
    </location>
</feature>
<feature type="region of interest" description="Disordered" evidence="20">
    <location>
        <begin position="2071"/>
        <end position="2112"/>
    </location>
</feature>
<dbReference type="GO" id="GO:0051536">
    <property type="term" value="F:iron-sulfur cluster binding"/>
    <property type="evidence" value="ECO:0007669"/>
    <property type="project" value="UniProtKB-KW"/>
</dbReference>
<proteinExistence type="inferred from homology"/>
<keyword evidence="10" id="KW-0479">Metal-binding</keyword>
<evidence type="ECO:0000256" key="3">
    <source>
        <dbReference type="ARBA" id="ARBA00005156"/>
    </source>
</evidence>
<evidence type="ECO:0000256" key="10">
    <source>
        <dbReference type="ARBA" id="ARBA00022723"/>
    </source>
</evidence>
<comment type="similarity">
    <text evidence="4">Belongs to the DPH1/DPH2 family. DPH1 subfamily.</text>
</comment>
<reference evidence="22" key="1">
    <citation type="submission" date="2016-06" db="EMBL/GenBank/DDBJ databases">
        <title>Draft Genome sequence of the fungus Inonotus baumii.</title>
        <authorList>
            <person name="Zhu H."/>
            <person name="Lin W."/>
        </authorList>
    </citation>
    <scope>NUCLEOTIDE SEQUENCE</scope>
    <source>
        <strain evidence="22">821</strain>
    </source>
</reference>
<evidence type="ECO:0000259" key="21">
    <source>
        <dbReference type="PROSITE" id="PS51460"/>
    </source>
</evidence>
<feature type="compositionally biased region" description="Polar residues" evidence="20">
    <location>
        <begin position="2154"/>
        <end position="2164"/>
    </location>
</feature>
<evidence type="ECO:0000256" key="9">
    <source>
        <dbReference type="ARBA" id="ARBA00022691"/>
    </source>
</evidence>
<dbReference type="EMBL" id="LNZH02000081">
    <property type="protein sequence ID" value="OCB91553.1"/>
    <property type="molecule type" value="Genomic_DNA"/>
</dbReference>
<comment type="cofactor">
    <cofactor evidence="1">
        <name>[4Fe-4S] cluster</name>
        <dbReference type="ChEBI" id="CHEBI:49883"/>
    </cofactor>
</comment>
<comment type="pathway">
    <text evidence="3">Protein modification; peptidyl-diphthamide biosynthesis.</text>
</comment>
<evidence type="ECO:0000256" key="1">
    <source>
        <dbReference type="ARBA" id="ARBA00001966"/>
    </source>
</evidence>
<dbReference type="InterPro" id="IPR042265">
    <property type="entry name" value="DPH1/DPH2_3"/>
</dbReference>
<evidence type="ECO:0000256" key="15">
    <source>
        <dbReference type="ARBA" id="ARBA00032574"/>
    </source>
</evidence>
<dbReference type="InterPro" id="IPR003108">
    <property type="entry name" value="GAR_dom"/>
</dbReference>
<feature type="region of interest" description="Disordered" evidence="20">
    <location>
        <begin position="1108"/>
        <end position="1133"/>
    </location>
</feature>
<dbReference type="PANTHER" id="PTHR10762:SF1">
    <property type="entry name" value="2-(3-AMINO-3-CARBOXYPROPYL)HISTIDINE SYNTHASE SUBUNIT 1"/>
    <property type="match status" value="1"/>
</dbReference>
<evidence type="ECO:0000256" key="5">
    <source>
        <dbReference type="ARBA" id="ARBA00012221"/>
    </source>
</evidence>
<feature type="compositionally biased region" description="Polar residues" evidence="20">
    <location>
        <begin position="2074"/>
        <end position="2111"/>
    </location>
</feature>
<feature type="compositionally biased region" description="Low complexity" evidence="20">
    <location>
        <begin position="1813"/>
        <end position="1838"/>
    </location>
</feature>
<dbReference type="SFLD" id="SFLDS00032">
    <property type="entry name" value="Radical_SAM_3-amino-3-carboxyp"/>
    <property type="match status" value="1"/>
</dbReference>
<dbReference type="GO" id="GO:0046872">
    <property type="term" value="F:metal ion binding"/>
    <property type="evidence" value="ECO:0007669"/>
    <property type="project" value="UniProtKB-KW"/>
</dbReference>
<dbReference type="PANTHER" id="PTHR10762">
    <property type="entry name" value="DIPHTHAMIDE BIOSYNTHESIS PROTEIN"/>
    <property type="match status" value="1"/>
</dbReference>
<dbReference type="GO" id="GO:0090560">
    <property type="term" value="F:2-(3-amino-3-carboxypropyl)histidine synthase activity"/>
    <property type="evidence" value="ECO:0007669"/>
    <property type="project" value="UniProtKB-EC"/>
</dbReference>
<feature type="region of interest" description="Disordered" evidence="20">
    <location>
        <begin position="2136"/>
        <end position="2164"/>
    </location>
</feature>
<keyword evidence="9" id="KW-0949">S-adenosyl-L-methionine</keyword>
<comment type="subcellular location">
    <subcellularLocation>
        <location evidence="2">Cytoplasm</location>
        <location evidence="2">Cytoskeleton</location>
    </subcellularLocation>
</comment>
<evidence type="ECO:0000256" key="8">
    <source>
        <dbReference type="ARBA" id="ARBA00022679"/>
    </source>
</evidence>
<keyword evidence="8" id="KW-0808">Transferase</keyword>
<dbReference type="GO" id="GO:0008017">
    <property type="term" value="F:microtubule binding"/>
    <property type="evidence" value="ECO:0007669"/>
    <property type="project" value="InterPro"/>
</dbReference>
<feature type="region of interest" description="Disordered" evidence="20">
    <location>
        <begin position="505"/>
        <end position="526"/>
    </location>
</feature>
<dbReference type="FunFam" id="3.40.50.11840:FF:000001">
    <property type="entry name" value="2-(3-amino-3-carboxypropyl)histidine synthase subunit 1"/>
    <property type="match status" value="1"/>
</dbReference>
<feature type="compositionally biased region" description="Polar residues" evidence="20">
    <location>
        <begin position="1861"/>
        <end position="1879"/>
    </location>
</feature>
<evidence type="ECO:0000256" key="12">
    <source>
        <dbReference type="ARBA" id="ARBA00023014"/>
    </source>
</evidence>
<protein>
    <recommendedName>
        <fullName evidence="6">2-(3-amino-3-carboxypropyl)histidine synthase subunit 1</fullName>
        <ecNumber evidence="5">2.5.1.108</ecNumber>
    </recommendedName>
    <alternativeName>
        <fullName evidence="15">Diphthamide biosynthesis protein 1</fullName>
    </alternativeName>
    <alternativeName>
        <fullName evidence="16">Diphtheria toxin resistance protein 1</fullName>
    </alternativeName>
    <alternativeName>
        <fullName evidence="14">S-adenosyl-L-methionine:L-histidine 3-amino-3-carboxypropyltransferase 1</fullName>
    </alternativeName>
</protein>